<organism evidence="1 2">
    <name type="scientific">Psychrilyobacter piezotolerans</name>
    <dbReference type="NCBI Taxonomy" id="2293438"/>
    <lineage>
        <taxon>Bacteria</taxon>
        <taxon>Fusobacteriati</taxon>
        <taxon>Fusobacteriota</taxon>
        <taxon>Fusobacteriia</taxon>
        <taxon>Fusobacteriales</taxon>
        <taxon>Fusobacteriaceae</taxon>
        <taxon>Psychrilyobacter</taxon>
    </lineage>
</organism>
<dbReference type="EMBL" id="QUAJ01000036">
    <property type="protein sequence ID" value="REI39659.1"/>
    <property type="molecule type" value="Genomic_DNA"/>
</dbReference>
<proteinExistence type="predicted"/>
<dbReference type="Gene3D" id="3.40.50.920">
    <property type="match status" value="1"/>
</dbReference>
<dbReference type="InterPro" id="IPR009014">
    <property type="entry name" value="Transketo_C/PFOR_II"/>
</dbReference>
<accession>A0ABX9KDY7</accession>
<comment type="caution">
    <text evidence="1">The sequence shown here is derived from an EMBL/GenBank/DDBJ whole genome shotgun (WGS) entry which is preliminary data.</text>
</comment>
<name>A0ABX9KDY7_9FUSO</name>
<sequence length="41" mass="4554">PTLIKKLGIYDQFGQSGTGDQLLDEYGLRAKDIVAKVKENM</sequence>
<gene>
    <name evidence="1" type="ORF">DYH56_14015</name>
</gene>
<evidence type="ECO:0000313" key="1">
    <source>
        <dbReference type="EMBL" id="REI39659.1"/>
    </source>
</evidence>
<reference evidence="1 2" key="1">
    <citation type="submission" date="2018-08" db="EMBL/GenBank/DDBJ databases">
        <title>Draft genome sequence of Psychrilyobacter sp. strain SD5 isolated from Black Sea water.</title>
        <authorList>
            <person name="Yadav S."/>
            <person name="Villanueva L."/>
            <person name="Damste J.S.S."/>
        </authorList>
    </citation>
    <scope>NUCLEOTIDE SEQUENCE [LARGE SCALE GENOMIC DNA]</scope>
    <source>
        <strain evidence="1 2">SD5</strain>
    </source>
</reference>
<dbReference type="SUPFAM" id="SSF52922">
    <property type="entry name" value="TK C-terminal domain-like"/>
    <property type="match status" value="1"/>
</dbReference>
<keyword evidence="2" id="KW-1185">Reference proteome</keyword>
<dbReference type="Proteomes" id="UP000263486">
    <property type="component" value="Unassembled WGS sequence"/>
</dbReference>
<protein>
    <submittedName>
        <fullName evidence="1">Transketolase family protein</fullName>
    </submittedName>
</protein>
<evidence type="ECO:0000313" key="2">
    <source>
        <dbReference type="Proteomes" id="UP000263486"/>
    </source>
</evidence>
<feature type="non-terminal residue" evidence="1">
    <location>
        <position position="1"/>
    </location>
</feature>